<dbReference type="OrthoDB" id="9803887at2"/>
<dbReference type="GO" id="GO:0005737">
    <property type="term" value="C:cytoplasm"/>
    <property type="evidence" value="ECO:0007669"/>
    <property type="project" value="TreeGrafter"/>
</dbReference>
<protein>
    <recommendedName>
        <fullName evidence="3">homocysteine desulfhydrase</fullName>
        <ecNumber evidence="3">4.4.1.2</ecNumber>
    </recommendedName>
    <alternativeName>
        <fullName evidence="4">Homocysteine desulfhydrase</fullName>
    </alternativeName>
</protein>
<dbReference type="PIRSF" id="PIRSF001434">
    <property type="entry name" value="CGS"/>
    <property type="match status" value="1"/>
</dbReference>
<evidence type="ECO:0000256" key="8">
    <source>
        <dbReference type="RuleBase" id="RU362118"/>
    </source>
</evidence>
<dbReference type="AlphaFoldDB" id="A0A2P8HWN9"/>
<dbReference type="Pfam" id="PF01053">
    <property type="entry name" value="Cys_Met_Meta_PP"/>
    <property type="match status" value="1"/>
</dbReference>
<comment type="caution">
    <text evidence="9">The sequence shown here is derived from an EMBL/GenBank/DDBJ whole genome shotgun (WGS) entry which is preliminary data.</text>
</comment>
<dbReference type="GO" id="GO:0018826">
    <property type="term" value="F:methionine gamma-lyase activity"/>
    <property type="evidence" value="ECO:0007669"/>
    <property type="project" value="UniProtKB-EC"/>
</dbReference>
<evidence type="ECO:0000256" key="5">
    <source>
        <dbReference type="ARBA" id="ARBA00048780"/>
    </source>
</evidence>
<dbReference type="Gene3D" id="3.90.1150.10">
    <property type="entry name" value="Aspartate Aminotransferase, domain 1"/>
    <property type="match status" value="1"/>
</dbReference>
<dbReference type="GO" id="GO:0030170">
    <property type="term" value="F:pyridoxal phosphate binding"/>
    <property type="evidence" value="ECO:0007669"/>
    <property type="project" value="InterPro"/>
</dbReference>
<sequence>MTEKQPFDPTKATETVWAGEKPYRVHGASQVPVVHSVAFTYEDLDHWYDVATGKAEGHIYGRNTNPTVESFEEKMRILEGAEAATSFSTGMAAISNSLHTFLRPGQRVVSTKDTYGGTNKIFSEFLPQLNIDVQLCETGNHEDMEAEVKKGCDILYLETPTNPTVKITDLNRMVKAASDVGALVFVDNTFATPLNQNPLDFGADLVIHSATKFLGGHADALGGVVCGSKELVEKIYHYREINGATMDPMSAYFLLRGMKTLDLRNERQCASAKELVEFLVDHPAVDQVFYPSLEDHPNHEIAKKQMRRYGGMFSFSLKSGIEGVKAFMPQLEFANRAANLGAVETTVGPARTTSHVENTPEERAALGIPESLVRYSVGIENVEDLKRDLEQALAYIDSSN</sequence>
<dbReference type="FunFam" id="3.40.640.10:FF:000046">
    <property type="entry name" value="Cystathionine gamma-lyase"/>
    <property type="match status" value="1"/>
</dbReference>
<dbReference type="InterPro" id="IPR000277">
    <property type="entry name" value="Cys/Met-Metab_PyrdxlP-dep_enz"/>
</dbReference>
<comment type="cofactor">
    <cofactor evidence="1 8">
        <name>pyridoxal 5'-phosphate</name>
        <dbReference type="ChEBI" id="CHEBI:597326"/>
    </cofactor>
</comment>
<dbReference type="EMBL" id="PYAV01000003">
    <property type="protein sequence ID" value="PSL50575.1"/>
    <property type="molecule type" value="Genomic_DNA"/>
</dbReference>
<comment type="catalytic activity">
    <reaction evidence="5">
        <text>L-homocysteine + H2O = 2-oxobutanoate + hydrogen sulfide + NH4(+) + H(+)</text>
        <dbReference type="Rhea" id="RHEA:14501"/>
        <dbReference type="ChEBI" id="CHEBI:15377"/>
        <dbReference type="ChEBI" id="CHEBI:15378"/>
        <dbReference type="ChEBI" id="CHEBI:16763"/>
        <dbReference type="ChEBI" id="CHEBI:28938"/>
        <dbReference type="ChEBI" id="CHEBI:29919"/>
        <dbReference type="ChEBI" id="CHEBI:58199"/>
        <dbReference type="EC" id="4.4.1.2"/>
    </reaction>
    <physiologicalReaction direction="left-to-right" evidence="5">
        <dbReference type="Rhea" id="RHEA:14502"/>
    </physiologicalReaction>
</comment>
<name>A0A2P8HWN9_9BACI</name>
<dbReference type="CDD" id="cd00614">
    <property type="entry name" value="CGS_like"/>
    <property type="match status" value="1"/>
</dbReference>
<dbReference type="InterPro" id="IPR015422">
    <property type="entry name" value="PyrdxlP-dep_Trfase_small"/>
</dbReference>
<keyword evidence="10" id="KW-1185">Reference proteome</keyword>
<proteinExistence type="inferred from homology"/>
<gene>
    <name evidence="9" type="ORF">B0H94_103187</name>
</gene>
<organism evidence="9 10">
    <name type="scientific">Salsuginibacillus halophilus</name>
    <dbReference type="NCBI Taxonomy" id="517424"/>
    <lineage>
        <taxon>Bacteria</taxon>
        <taxon>Bacillati</taxon>
        <taxon>Bacillota</taxon>
        <taxon>Bacilli</taxon>
        <taxon>Bacillales</taxon>
        <taxon>Bacillaceae</taxon>
        <taxon>Salsuginibacillus</taxon>
    </lineage>
</organism>
<evidence type="ECO:0000256" key="3">
    <source>
        <dbReference type="ARBA" id="ARBA00047175"/>
    </source>
</evidence>
<dbReference type="Proteomes" id="UP000242310">
    <property type="component" value="Unassembled WGS sequence"/>
</dbReference>
<reference evidence="9 10" key="1">
    <citation type="submission" date="2018-03" db="EMBL/GenBank/DDBJ databases">
        <title>Genomic Encyclopedia of Type Strains, Phase III (KMG-III): the genomes of soil and plant-associated and newly described type strains.</title>
        <authorList>
            <person name="Whitman W."/>
        </authorList>
    </citation>
    <scope>NUCLEOTIDE SEQUENCE [LARGE SCALE GENOMIC DNA]</scope>
    <source>
        <strain evidence="9 10">CGMCC 1.07653</strain>
    </source>
</reference>
<dbReference type="PANTHER" id="PTHR11808:SF80">
    <property type="entry name" value="CYSTATHIONINE GAMMA-LYASE"/>
    <property type="match status" value="1"/>
</dbReference>
<evidence type="ECO:0000256" key="4">
    <source>
        <dbReference type="ARBA" id="ARBA00047199"/>
    </source>
</evidence>
<dbReference type="SUPFAM" id="SSF53383">
    <property type="entry name" value="PLP-dependent transferases"/>
    <property type="match status" value="1"/>
</dbReference>
<accession>A0A2P8HWN9</accession>
<feature type="modified residue" description="N6-(pyridoxal phosphate)lysine" evidence="7">
    <location>
        <position position="212"/>
    </location>
</feature>
<dbReference type="NCBIfam" id="NF006097">
    <property type="entry name" value="PRK08249.1"/>
    <property type="match status" value="1"/>
</dbReference>
<dbReference type="PANTHER" id="PTHR11808">
    <property type="entry name" value="TRANS-SULFURATION ENZYME FAMILY MEMBER"/>
    <property type="match status" value="1"/>
</dbReference>
<dbReference type="Gene3D" id="3.40.640.10">
    <property type="entry name" value="Type I PLP-dependent aspartate aminotransferase-like (Major domain)"/>
    <property type="match status" value="1"/>
</dbReference>
<evidence type="ECO:0000256" key="1">
    <source>
        <dbReference type="ARBA" id="ARBA00001933"/>
    </source>
</evidence>
<dbReference type="RefSeq" id="WP_106587896.1">
    <property type="nucleotide sequence ID" value="NZ_PYAV01000003.1"/>
</dbReference>
<keyword evidence="2 7" id="KW-0663">Pyridoxal phosphate</keyword>
<dbReference type="GO" id="GO:0047982">
    <property type="term" value="F:homocysteine desulfhydrase activity"/>
    <property type="evidence" value="ECO:0007669"/>
    <property type="project" value="UniProtKB-EC"/>
</dbReference>
<evidence type="ECO:0000256" key="7">
    <source>
        <dbReference type="PIRSR" id="PIRSR001434-2"/>
    </source>
</evidence>
<evidence type="ECO:0000256" key="2">
    <source>
        <dbReference type="ARBA" id="ARBA00022898"/>
    </source>
</evidence>
<dbReference type="EC" id="4.4.1.2" evidence="3"/>
<comment type="catalytic activity">
    <reaction evidence="6">
        <text>L-methionine + H2O = methanethiol + 2-oxobutanoate + NH4(+)</text>
        <dbReference type="Rhea" id="RHEA:23800"/>
        <dbReference type="ChEBI" id="CHEBI:15377"/>
        <dbReference type="ChEBI" id="CHEBI:16007"/>
        <dbReference type="ChEBI" id="CHEBI:16763"/>
        <dbReference type="ChEBI" id="CHEBI:28938"/>
        <dbReference type="ChEBI" id="CHEBI:57844"/>
        <dbReference type="EC" id="4.4.1.11"/>
    </reaction>
    <physiologicalReaction direction="left-to-right" evidence="6">
        <dbReference type="Rhea" id="RHEA:23801"/>
    </physiologicalReaction>
</comment>
<evidence type="ECO:0000313" key="10">
    <source>
        <dbReference type="Proteomes" id="UP000242310"/>
    </source>
</evidence>
<comment type="similarity">
    <text evidence="8">Belongs to the trans-sulfuration enzymes family.</text>
</comment>
<dbReference type="GO" id="GO:0019346">
    <property type="term" value="P:transsulfuration"/>
    <property type="evidence" value="ECO:0007669"/>
    <property type="project" value="InterPro"/>
</dbReference>
<dbReference type="InterPro" id="IPR015424">
    <property type="entry name" value="PyrdxlP-dep_Trfase"/>
</dbReference>
<dbReference type="InterPro" id="IPR015421">
    <property type="entry name" value="PyrdxlP-dep_Trfase_major"/>
</dbReference>
<evidence type="ECO:0000313" key="9">
    <source>
        <dbReference type="EMBL" id="PSL50575.1"/>
    </source>
</evidence>
<evidence type="ECO:0000256" key="6">
    <source>
        <dbReference type="ARBA" id="ARBA00052699"/>
    </source>
</evidence>